<keyword evidence="2" id="KW-0238">DNA-binding</keyword>
<evidence type="ECO:0000313" key="7">
    <source>
        <dbReference type="Proteomes" id="UP000243745"/>
    </source>
</evidence>
<dbReference type="EMBL" id="FOXF01000040">
    <property type="protein sequence ID" value="SFP58921.1"/>
    <property type="molecule type" value="Genomic_DNA"/>
</dbReference>
<dbReference type="Gene3D" id="1.10.10.60">
    <property type="entry name" value="Homeodomain-like"/>
    <property type="match status" value="1"/>
</dbReference>
<sequence length="98" mass="11198">MLNINNKMNPQRTMTSEEVQAAPQKPLYESVLTSVNNFLNNPENADTTDLYEIVLSEVERPLLDRVMQFVHGNQTKAAKMMGINRGTLRKKLKKYSLS</sequence>
<dbReference type="Pfam" id="PF02954">
    <property type="entry name" value="HTH_8"/>
    <property type="match status" value="1"/>
</dbReference>
<feature type="region of interest" description="Disordered" evidence="4">
    <location>
        <begin position="1"/>
        <end position="22"/>
    </location>
</feature>
<dbReference type="Proteomes" id="UP000243745">
    <property type="component" value="Unassembled WGS sequence"/>
</dbReference>
<dbReference type="GO" id="GO:0006355">
    <property type="term" value="P:regulation of DNA-templated transcription"/>
    <property type="evidence" value="ECO:0007669"/>
    <property type="project" value="InterPro"/>
</dbReference>
<dbReference type="PANTHER" id="PTHR47918">
    <property type="entry name" value="DNA-BINDING PROTEIN FIS"/>
    <property type="match status" value="1"/>
</dbReference>
<dbReference type="SUPFAM" id="SSF46689">
    <property type="entry name" value="Homeodomain-like"/>
    <property type="match status" value="1"/>
</dbReference>
<evidence type="ECO:0000313" key="6">
    <source>
        <dbReference type="EMBL" id="SFP58921.1"/>
    </source>
</evidence>
<protein>
    <recommendedName>
        <fullName evidence="3">Putative Fis-like DNA-binding protein</fullName>
    </recommendedName>
</protein>
<gene>
    <name evidence="6" type="ORF">SAMN02910344_01803</name>
</gene>
<dbReference type="PRINTS" id="PR01590">
    <property type="entry name" value="HTHFIS"/>
</dbReference>
<dbReference type="RefSeq" id="WP_031579817.1">
    <property type="nucleotide sequence ID" value="NZ_FOXF01000040.1"/>
</dbReference>
<dbReference type="InterPro" id="IPR050207">
    <property type="entry name" value="Trans_regulatory_Fis"/>
</dbReference>
<dbReference type="InterPro" id="IPR005412">
    <property type="entry name" value="Fis_DNA-bd"/>
</dbReference>
<evidence type="ECO:0000256" key="4">
    <source>
        <dbReference type="SAM" id="MobiDB-lite"/>
    </source>
</evidence>
<evidence type="ECO:0000256" key="2">
    <source>
        <dbReference type="ARBA" id="ARBA00023125"/>
    </source>
</evidence>
<evidence type="ECO:0000256" key="1">
    <source>
        <dbReference type="ARBA" id="ARBA00008559"/>
    </source>
</evidence>
<dbReference type="AlphaFoldDB" id="A0A662ZIV2"/>
<accession>A0A662ZIV2</accession>
<dbReference type="PIRSF" id="PIRSF002097">
    <property type="entry name" value="DNA-binding_Fis"/>
    <property type="match status" value="1"/>
</dbReference>
<dbReference type="GO" id="GO:0043565">
    <property type="term" value="F:sequence-specific DNA binding"/>
    <property type="evidence" value="ECO:0007669"/>
    <property type="project" value="InterPro"/>
</dbReference>
<dbReference type="NCBIfam" id="NF001659">
    <property type="entry name" value="PRK00430.1"/>
    <property type="match status" value="1"/>
</dbReference>
<reference evidence="6 7" key="1">
    <citation type="submission" date="2016-10" db="EMBL/GenBank/DDBJ databases">
        <authorList>
            <person name="Varghese N."/>
            <person name="Submissions S."/>
        </authorList>
    </citation>
    <scope>NUCLEOTIDE SEQUENCE [LARGE SCALE GENOMIC DNA]</scope>
    <source>
        <strain evidence="6 7">DSM 1361</strain>
    </source>
</reference>
<proteinExistence type="inferred from homology"/>
<evidence type="ECO:0000259" key="5">
    <source>
        <dbReference type="Pfam" id="PF02954"/>
    </source>
</evidence>
<evidence type="ECO:0000256" key="3">
    <source>
        <dbReference type="ARBA" id="ARBA00029540"/>
    </source>
</evidence>
<dbReference type="InterPro" id="IPR002197">
    <property type="entry name" value="HTH_Fis"/>
</dbReference>
<feature type="domain" description="DNA binding HTH" evidence="5">
    <location>
        <begin position="55"/>
        <end position="95"/>
    </location>
</feature>
<feature type="compositionally biased region" description="Polar residues" evidence="4">
    <location>
        <begin position="1"/>
        <end position="18"/>
    </location>
</feature>
<comment type="similarity">
    <text evidence="1">Belongs to the transcriptional regulatory Fis family.</text>
</comment>
<dbReference type="PRINTS" id="PR01591">
    <property type="entry name" value="DNABINDNGFIS"/>
</dbReference>
<dbReference type="PANTHER" id="PTHR47918:SF1">
    <property type="entry name" value="DNA-BINDING PROTEIN FIS"/>
    <property type="match status" value="1"/>
</dbReference>
<dbReference type="OrthoDB" id="9802388at2"/>
<organism evidence="6 7">
    <name type="scientific">Ruminobacter amylophilus</name>
    <dbReference type="NCBI Taxonomy" id="867"/>
    <lineage>
        <taxon>Bacteria</taxon>
        <taxon>Pseudomonadati</taxon>
        <taxon>Pseudomonadota</taxon>
        <taxon>Gammaproteobacteria</taxon>
        <taxon>Aeromonadales</taxon>
        <taxon>Succinivibrionaceae</taxon>
        <taxon>Ruminobacter</taxon>
    </lineage>
</organism>
<name>A0A662ZIV2_9GAMM</name>
<dbReference type="InterPro" id="IPR009057">
    <property type="entry name" value="Homeodomain-like_sf"/>
</dbReference>
<keyword evidence="7" id="KW-1185">Reference proteome</keyword>